<evidence type="ECO:0000256" key="1">
    <source>
        <dbReference type="SAM" id="MobiDB-lite"/>
    </source>
</evidence>
<protein>
    <submittedName>
        <fullName evidence="2">Uncharacterized protein</fullName>
    </submittedName>
</protein>
<feature type="region of interest" description="Disordered" evidence="1">
    <location>
        <begin position="202"/>
        <end position="262"/>
    </location>
</feature>
<accession>A0A176VNW5</accession>
<evidence type="ECO:0000313" key="2">
    <source>
        <dbReference type="EMBL" id="OAE22347.1"/>
    </source>
</evidence>
<reference evidence="2" key="1">
    <citation type="submission" date="2016-03" db="EMBL/GenBank/DDBJ databases">
        <title>Mechanisms controlling the formation of the plant cell surface in tip-growing cells are functionally conserved among land plants.</title>
        <authorList>
            <person name="Honkanen S."/>
            <person name="Jones V.A."/>
            <person name="Morieri G."/>
            <person name="Champion C."/>
            <person name="Hetherington A.J."/>
            <person name="Kelly S."/>
            <person name="Saint-Marcoux D."/>
            <person name="Proust H."/>
            <person name="Prescott H."/>
            <person name="Dolan L."/>
        </authorList>
    </citation>
    <scope>NUCLEOTIDE SEQUENCE [LARGE SCALE GENOMIC DNA]</scope>
    <source>
        <tissue evidence="2">Whole gametophyte</tissue>
    </source>
</reference>
<evidence type="ECO:0000313" key="3">
    <source>
        <dbReference type="Proteomes" id="UP000077202"/>
    </source>
</evidence>
<dbReference type="AlphaFoldDB" id="A0A176VNW5"/>
<sequence length="262" mass="28871">MNNLELKAKLEKNSFWPKVRGNCRKTFTMRGRWQPRKGLPFSSAATDQSLMSAKTAHLSSTLPPPPSFTGPVVLPGQTPKPYHMISDVQYANDKDKLLAAIQRDLFPHSSSQSPYAPVLYTELIRSCDKDELLATINRDLFLHSSSQSPSAPVLHTKLIRSCDRDELLATIKRDPFLHSSSQSPSAPVLHTELSRSCKSDHVVDIPTHSYGSPETRQENGSDHVVDIPAHSDKDSPETRQENGLDSVSLVSPCGTDPSGSFT</sequence>
<keyword evidence="3" id="KW-1185">Reference proteome</keyword>
<name>A0A176VNW5_MARPO</name>
<dbReference type="Proteomes" id="UP000077202">
    <property type="component" value="Unassembled WGS sequence"/>
</dbReference>
<organism evidence="2 3">
    <name type="scientific">Marchantia polymorpha subsp. ruderalis</name>
    <dbReference type="NCBI Taxonomy" id="1480154"/>
    <lineage>
        <taxon>Eukaryota</taxon>
        <taxon>Viridiplantae</taxon>
        <taxon>Streptophyta</taxon>
        <taxon>Embryophyta</taxon>
        <taxon>Marchantiophyta</taxon>
        <taxon>Marchantiopsida</taxon>
        <taxon>Marchantiidae</taxon>
        <taxon>Marchantiales</taxon>
        <taxon>Marchantiaceae</taxon>
        <taxon>Marchantia</taxon>
    </lineage>
</organism>
<feature type="compositionally biased region" description="Basic and acidic residues" evidence="1">
    <location>
        <begin position="215"/>
        <end position="242"/>
    </location>
</feature>
<comment type="caution">
    <text evidence="2">The sequence shown here is derived from an EMBL/GenBank/DDBJ whole genome shotgun (WGS) entry which is preliminary data.</text>
</comment>
<gene>
    <name evidence="2" type="ORF">AXG93_1024s1150</name>
</gene>
<proteinExistence type="predicted"/>
<dbReference type="EMBL" id="LVLJ01003216">
    <property type="protein sequence ID" value="OAE22347.1"/>
    <property type="molecule type" value="Genomic_DNA"/>
</dbReference>